<dbReference type="AlphaFoldDB" id="A0A7C2NXE7"/>
<evidence type="ECO:0000256" key="2">
    <source>
        <dbReference type="SAM" id="Phobius"/>
    </source>
</evidence>
<keyword evidence="2" id="KW-0812">Transmembrane</keyword>
<keyword evidence="2" id="KW-1133">Transmembrane helix</keyword>
<evidence type="ECO:0000313" key="4">
    <source>
        <dbReference type="EMBL" id="HEN15830.1"/>
    </source>
</evidence>
<dbReference type="GO" id="GO:0005886">
    <property type="term" value="C:plasma membrane"/>
    <property type="evidence" value="ECO:0007669"/>
    <property type="project" value="TreeGrafter"/>
</dbReference>
<dbReference type="PANTHER" id="PTHR30487">
    <property type="entry name" value="TYPE 4 PREPILIN-LIKE PROTEINS LEADER PEPTIDE-PROCESSING ENZYME"/>
    <property type="match status" value="1"/>
</dbReference>
<feature type="transmembrane region" description="Helical" evidence="2">
    <location>
        <begin position="177"/>
        <end position="199"/>
    </location>
</feature>
<feature type="domain" description="Prepilin type IV endopeptidase peptidase" evidence="3">
    <location>
        <begin position="33"/>
        <end position="129"/>
    </location>
</feature>
<dbReference type="InterPro" id="IPR000045">
    <property type="entry name" value="Prepilin_IV_endopep_pep"/>
</dbReference>
<dbReference type="PANTHER" id="PTHR30487:SF0">
    <property type="entry name" value="PREPILIN LEADER PEPTIDASE_N-METHYLTRANSFERASE-RELATED"/>
    <property type="match status" value="1"/>
</dbReference>
<evidence type="ECO:0000256" key="1">
    <source>
        <dbReference type="ARBA" id="ARBA00005801"/>
    </source>
</evidence>
<dbReference type="GO" id="GO:0006465">
    <property type="term" value="P:signal peptide processing"/>
    <property type="evidence" value="ECO:0007669"/>
    <property type="project" value="TreeGrafter"/>
</dbReference>
<gene>
    <name evidence="4" type="ORF">ENQ76_10230</name>
</gene>
<evidence type="ECO:0000259" key="3">
    <source>
        <dbReference type="Pfam" id="PF01478"/>
    </source>
</evidence>
<comment type="similarity">
    <text evidence="1">Belongs to the peptidase A24 family.</text>
</comment>
<dbReference type="InterPro" id="IPR050882">
    <property type="entry name" value="Prepilin_peptidase/N-MTase"/>
</dbReference>
<dbReference type="Gene3D" id="1.20.120.1220">
    <property type="match status" value="1"/>
</dbReference>
<accession>A0A7C2NXE7</accession>
<reference evidence="4" key="1">
    <citation type="journal article" date="2020" name="mSystems">
        <title>Genome- and Community-Level Interaction Insights into Carbon Utilization and Element Cycling Functions of Hydrothermarchaeota in Hydrothermal Sediment.</title>
        <authorList>
            <person name="Zhou Z."/>
            <person name="Liu Y."/>
            <person name="Xu W."/>
            <person name="Pan J."/>
            <person name="Luo Z.H."/>
            <person name="Li M."/>
        </authorList>
    </citation>
    <scope>NUCLEOTIDE SEQUENCE [LARGE SCALE GENOMIC DNA]</scope>
    <source>
        <strain evidence="4">SpSt-339</strain>
    </source>
</reference>
<comment type="caution">
    <text evidence="4">The sequence shown here is derived from an EMBL/GenBank/DDBJ whole genome shotgun (WGS) entry which is preliminary data.</text>
</comment>
<name>A0A7C2NXE7_9PLAN</name>
<feature type="transmembrane region" description="Helical" evidence="2">
    <location>
        <begin position="20"/>
        <end position="40"/>
    </location>
</feature>
<dbReference type="GO" id="GO:0004190">
    <property type="term" value="F:aspartic-type endopeptidase activity"/>
    <property type="evidence" value="ECO:0007669"/>
    <property type="project" value="InterPro"/>
</dbReference>
<feature type="transmembrane region" description="Helical" evidence="2">
    <location>
        <begin position="117"/>
        <end position="140"/>
    </location>
</feature>
<sequence length="206" mass="22668">MVRVRDRPPSADKVWPMDVLSLQQVLFVAGVVVLTGIAAYTDTRRRKIPNWLTLPFFALGWVYQGWSHGWGGLYDGLLGFALGFGTYFVLWMVAGGGGGDVKLMGALSVWFGFRLTLWVMVVSTLLVVIDSAAVMIYSILRYGMRRFKKQYLATGKTDAKGRPVFAETAAQRRGRRIIPFAVPLALAAWLVLLADGTILKGGQLGP</sequence>
<dbReference type="Pfam" id="PF01478">
    <property type="entry name" value="Peptidase_A24"/>
    <property type="match status" value="1"/>
</dbReference>
<protein>
    <submittedName>
        <fullName evidence="4">Prepilin peptidase</fullName>
    </submittedName>
</protein>
<proteinExistence type="inferred from homology"/>
<dbReference type="EMBL" id="DSOK01000290">
    <property type="protein sequence ID" value="HEN15830.1"/>
    <property type="molecule type" value="Genomic_DNA"/>
</dbReference>
<keyword evidence="2" id="KW-0472">Membrane</keyword>
<organism evidence="4">
    <name type="scientific">Schlesneria paludicola</name>
    <dbReference type="NCBI Taxonomy" id="360056"/>
    <lineage>
        <taxon>Bacteria</taxon>
        <taxon>Pseudomonadati</taxon>
        <taxon>Planctomycetota</taxon>
        <taxon>Planctomycetia</taxon>
        <taxon>Planctomycetales</taxon>
        <taxon>Planctomycetaceae</taxon>
        <taxon>Schlesneria</taxon>
    </lineage>
</organism>
<feature type="transmembrane region" description="Helical" evidence="2">
    <location>
        <begin position="77"/>
        <end position="97"/>
    </location>
</feature>